<evidence type="ECO:0000313" key="3">
    <source>
        <dbReference type="Proteomes" id="UP000320314"/>
    </source>
</evidence>
<dbReference type="Proteomes" id="UP000320314">
    <property type="component" value="Unassembled WGS sequence"/>
</dbReference>
<dbReference type="EMBL" id="VHLH01000001">
    <property type="protein sequence ID" value="TPW32925.1"/>
    <property type="molecule type" value="Genomic_DNA"/>
</dbReference>
<evidence type="ECO:0000313" key="2">
    <source>
        <dbReference type="EMBL" id="TPW32925.1"/>
    </source>
</evidence>
<proteinExistence type="predicted"/>
<name>A0A506UHX6_9HYPH</name>
<gene>
    <name evidence="2" type="ORF">FJU11_01525</name>
</gene>
<protein>
    <submittedName>
        <fullName evidence="2">Uncharacterized protein</fullName>
    </submittedName>
</protein>
<organism evidence="2 3">
    <name type="scientific">Pararhizobium mangrovi</name>
    <dbReference type="NCBI Taxonomy" id="2590452"/>
    <lineage>
        <taxon>Bacteria</taxon>
        <taxon>Pseudomonadati</taxon>
        <taxon>Pseudomonadota</taxon>
        <taxon>Alphaproteobacteria</taxon>
        <taxon>Hyphomicrobiales</taxon>
        <taxon>Rhizobiaceae</taxon>
        <taxon>Rhizobium/Agrobacterium group</taxon>
        <taxon>Pararhizobium</taxon>
    </lineage>
</organism>
<comment type="caution">
    <text evidence="2">The sequence shown here is derived from an EMBL/GenBank/DDBJ whole genome shotgun (WGS) entry which is preliminary data.</text>
</comment>
<dbReference type="RefSeq" id="WP_141165229.1">
    <property type="nucleotide sequence ID" value="NZ_VHLH01000001.1"/>
</dbReference>
<dbReference type="AlphaFoldDB" id="A0A506UHX6"/>
<keyword evidence="3" id="KW-1185">Reference proteome</keyword>
<accession>A0A506UHX6</accession>
<evidence type="ECO:0000256" key="1">
    <source>
        <dbReference type="SAM" id="MobiDB-lite"/>
    </source>
</evidence>
<sequence length="69" mass="7820">MDGDFSIICNRCDVEARVEAEGGADARVICPVCGRDFGSREAVEKELPRRANAPFRDRDGWRSERRDHP</sequence>
<feature type="region of interest" description="Disordered" evidence="1">
    <location>
        <begin position="44"/>
        <end position="69"/>
    </location>
</feature>
<reference evidence="2 3" key="1">
    <citation type="submission" date="2019-06" db="EMBL/GenBank/DDBJ databases">
        <authorList>
            <person name="Li M."/>
        </authorList>
    </citation>
    <scope>NUCLEOTIDE SEQUENCE [LARGE SCALE GENOMIC DNA]</scope>
    <source>
        <strain evidence="2 3">BGMRC6574</strain>
    </source>
</reference>